<dbReference type="InterPro" id="IPR038152">
    <property type="entry name" value="Carbam_trans_C_sf"/>
</dbReference>
<reference evidence="5 6" key="1">
    <citation type="submission" date="2021-03" db="EMBL/GenBank/DDBJ databases">
        <title>novel species isolated from a fishpond in China.</title>
        <authorList>
            <person name="Lu H."/>
            <person name="Cai Z."/>
        </authorList>
    </citation>
    <scope>NUCLEOTIDE SEQUENCE [LARGE SCALE GENOMIC DNA]</scope>
    <source>
        <strain evidence="5 6">Y57</strain>
    </source>
</reference>
<comment type="caution">
    <text evidence="5">The sequence shown here is derived from an EMBL/GenBank/DDBJ whole genome shotgun (WGS) entry which is preliminary data.</text>
</comment>
<comment type="similarity">
    <text evidence="1">Belongs to the NodU/CmcH family.</text>
</comment>
<evidence type="ECO:0000259" key="2">
    <source>
        <dbReference type="Pfam" id="PF02543"/>
    </source>
</evidence>
<gene>
    <name evidence="5" type="ORF">J0A65_05580</name>
</gene>
<dbReference type="InterPro" id="IPR003696">
    <property type="entry name" value="Carbtransf_dom"/>
</dbReference>
<dbReference type="RefSeq" id="WP_206593138.1">
    <property type="nucleotide sequence ID" value="NZ_JAFKCS010000003.1"/>
</dbReference>
<dbReference type="SUPFAM" id="SSF53067">
    <property type="entry name" value="Actin-like ATPase domain"/>
    <property type="match status" value="1"/>
</dbReference>
<evidence type="ECO:0000313" key="5">
    <source>
        <dbReference type="EMBL" id="MBN7819325.1"/>
    </source>
</evidence>
<sequence length="726" mass="81082">MKDKLIVGGNIGETLTGKSLADGSVCIYFNEEIAFMLAQERVTKLKHDGGFVEASKVALNSISRDLHDVDMLIVSTCCEQERIPGLQNIYPNAKIVSCNHHLSHAIGVHCLSGFDKSLVCVFDGGGNVFGNSSSPDWWKGQREQHSYFLIDGDGFLKIDDDFSEPFDMGFGEIYRAFTKYLGLGSSENAGKLMALSGFGSIHEFADLDIFSINDQGQLTSSIRYTNEFGPKDVERIISSFLASLNVPEVSLSGKGVSSMRTAHLAAWVQHQLQYAMERKIRFLHNKYKVNNICITGGVGFNCKANGHLLRKLPEINFFVSPFSGDIGQSLGNVCFGIYKETGKIFSQKVNNTYLGTSTSIEVDEIKRFVSSNCNGKVVTINELDNIFHDVSKLLAEYKVGAIHQGRSEVGPRALGNRSILARTDCKAIKDRINYIKNRELYMPLAPVTFEDIAHKHFHLHKNFDYSFMTAAVIAKETNDNLGAVKHVDNSARIQVIPRNEDVPIAKILSQYEKLGYEPILTNTSFNPHGLPISESPQDALKYFLDMDLDFLALDNVLLTKTNDTERKNIVSEGIVCSERFYNISISELASIASAMSGYGVVDRSYFNLYEIYAKWFIEGRKITTIRFKKSKIERIESSILSLFTNKSFDDDVNVSYLMEVHVSKVVYKKYTELDEIDALNDGFNSLAELKDALLKIYGPELRNGFVSIYFISPANSAKISPRYSAS</sequence>
<evidence type="ECO:0000256" key="1">
    <source>
        <dbReference type="ARBA" id="ARBA00006129"/>
    </source>
</evidence>
<evidence type="ECO:0000259" key="3">
    <source>
        <dbReference type="Pfam" id="PF04266"/>
    </source>
</evidence>
<dbReference type="CDD" id="cd24033">
    <property type="entry name" value="ASKHA_NBD_NodU_CmcH-like_N"/>
    <property type="match status" value="1"/>
</dbReference>
<dbReference type="Gene3D" id="2.30.130.30">
    <property type="entry name" value="Hypothetical protein"/>
    <property type="match status" value="1"/>
</dbReference>
<feature type="domain" description="Carbamoyltransferase" evidence="2">
    <location>
        <begin position="94"/>
        <end position="334"/>
    </location>
</feature>
<evidence type="ECO:0000313" key="6">
    <source>
        <dbReference type="Proteomes" id="UP000663992"/>
    </source>
</evidence>
<dbReference type="InterPro" id="IPR051338">
    <property type="entry name" value="NodU/CmcH_Carbamoyltrnsfr"/>
</dbReference>
<dbReference type="PANTHER" id="PTHR34847:SF1">
    <property type="entry name" value="NODULATION PROTEIN U"/>
    <property type="match status" value="1"/>
</dbReference>
<dbReference type="Pfam" id="PF02543">
    <property type="entry name" value="Carbam_trans_N"/>
    <property type="match status" value="1"/>
</dbReference>
<proteinExistence type="inferred from homology"/>
<feature type="domain" description="ASCH" evidence="3">
    <location>
        <begin position="610"/>
        <end position="702"/>
    </location>
</feature>
<dbReference type="Gene3D" id="3.30.420.40">
    <property type="match status" value="2"/>
</dbReference>
<dbReference type="PANTHER" id="PTHR34847">
    <property type="entry name" value="NODULATION PROTEIN U"/>
    <property type="match status" value="1"/>
</dbReference>
<dbReference type="InterPro" id="IPR007374">
    <property type="entry name" value="ASCH_domain"/>
</dbReference>
<dbReference type="InterPro" id="IPR043129">
    <property type="entry name" value="ATPase_NBD"/>
</dbReference>
<accession>A0ABS3CST2</accession>
<dbReference type="SUPFAM" id="SSF88697">
    <property type="entry name" value="PUA domain-like"/>
    <property type="match status" value="1"/>
</dbReference>
<evidence type="ECO:0000259" key="4">
    <source>
        <dbReference type="Pfam" id="PF16861"/>
    </source>
</evidence>
<dbReference type="InterPro" id="IPR031730">
    <property type="entry name" value="Carbam_trans_C"/>
</dbReference>
<protein>
    <submittedName>
        <fullName evidence="5">ASCH domain-containing protein</fullName>
    </submittedName>
</protein>
<dbReference type="InterPro" id="IPR015947">
    <property type="entry name" value="PUA-like_sf"/>
</dbReference>
<dbReference type="Gene3D" id="3.90.870.20">
    <property type="entry name" value="Carbamoyltransferase, C-terminal domain"/>
    <property type="match status" value="1"/>
</dbReference>
<feature type="domain" description="Carbamoyltransferase C-terminal" evidence="4">
    <location>
        <begin position="392"/>
        <end position="560"/>
    </location>
</feature>
<dbReference type="Pfam" id="PF04266">
    <property type="entry name" value="ASCH"/>
    <property type="match status" value="1"/>
</dbReference>
<name>A0ABS3CST2_9ALTE</name>
<dbReference type="Pfam" id="PF16861">
    <property type="entry name" value="Carbam_trans_C"/>
    <property type="match status" value="1"/>
</dbReference>
<organism evidence="5 6">
    <name type="scientific">Bowmanella yangjiangensis</name>
    <dbReference type="NCBI Taxonomy" id="2811230"/>
    <lineage>
        <taxon>Bacteria</taxon>
        <taxon>Pseudomonadati</taxon>
        <taxon>Pseudomonadota</taxon>
        <taxon>Gammaproteobacteria</taxon>
        <taxon>Alteromonadales</taxon>
        <taxon>Alteromonadaceae</taxon>
        <taxon>Bowmanella</taxon>
    </lineage>
</organism>
<keyword evidence="6" id="KW-1185">Reference proteome</keyword>
<dbReference type="Proteomes" id="UP000663992">
    <property type="component" value="Unassembled WGS sequence"/>
</dbReference>
<dbReference type="EMBL" id="JAFKCS010000003">
    <property type="protein sequence ID" value="MBN7819325.1"/>
    <property type="molecule type" value="Genomic_DNA"/>
</dbReference>